<evidence type="ECO:0000313" key="8">
    <source>
        <dbReference type="Proteomes" id="UP000028623"/>
    </source>
</evidence>
<dbReference type="GO" id="GO:0003951">
    <property type="term" value="F:NAD+ kinase activity"/>
    <property type="evidence" value="ECO:0007669"/>
    <property type="project" value="UniProtKB-UniRule"/>
</dbReference>
<evidence type="ECO:0000256" key="1">
    <source>
        <dbReference type="ARBA" id="ARBA00022679"/>
    </source>
</evidence>
<evidence type="ECO:0000313" key="7">
    <source>
        <dbReference type="EMBL" id="KFC23753.1"/>
    </source>
</evidence>
<accession>A0A085BMQ8</accession>
<reference evidence="7 8" key="1">
    <citation type="submission" date="2014-07" db="EMBL/GenBank/DDBJ databases">
        <title>Epilithonimonas lactis LMG 22401 Genome.</title>
        <authorList>
            <person name="Pipes S.E."/>
            <person name="Stropko S.J."/>
        </authorList>
    </citation>
    <scope>NUCLEOTIDE SEQUENCE [LARGE SCALE GENOMIC DNA]</scope>
    <source>
        <strain evidence="7 8">LMG 24401</strain>
    </source>
</reference>
<comment type="catalytic activity">
    <reaction evidence="5 6">
        <text>NAD(+) + ATP = ADP + NADP(+) + H(+)</text>
        <dbReference type="Rhea" id="RHEA:18629"/>
        <dbReference type="ChEBI" id="CHEBI:15378"/>
        <dbReference type="ChEBI" id="CHEBI:30616"/>
        <dbReference type="ChEBI" id="CHEBI:57540"/>
        <dbReference type="ChEBI" id="CHEBI:58349"/>
        <dbReference type="ChEBI" id="CHEBI:456216"/>
        <dbReference type="EC" id="2.7.1.23"/>
    </reaction>
</comment>
<evidence type="ECO:0000256" key="3">
    <source>
        <dbReference type="ARBA" id="ARBA00022857"/>
    </source>
</evidence>
<evidence type="ECO:0000256" key="6">
    <source>
        <dbReference type="HAMAP-Rule" id="MF_00361"/>
    </source>
</evidence>
<dbReference type="PANTHER" id="PTHR20275:SF6">
    <property type="entry name" value="NAD KINASE 2, CHLOROPLASTIC"/>
    <property type="match status" value="1"/>
</dbReference>
<dbReference type="GO" id="GO:0005524">
    <property type="term" value="F:ATP binding"/>
    <property type="evidence" value="ECO:0007669"/>
    <property type="project" value="UniProtKB-KW"/>
</dbReference>
<dbReference type="Gene3D" id="2.60.200.30">
    <property type="entry name" value="Probable inorganic polyphosphate/atp-NAD kinase, domain 2"/>
    <property type="match status" value="1"/>
</dbReference>
<evidence type="ECO:0000256" key="4">
    <source>
        <dbReference type="ARBA" id="ARBA00023027"/>
    </source>
</evidence>
<keyword evidence="3 6" id="KW-0521">NADP</keyword>
<keyword evidence="8" id="KW-1185">Reference proteome</keyword>
<feature type="binding site" evidence="6">
    <location>
        <position position="210"/>
    </location>
    <ligand>
        <name>NAD(+)</name>
        <dbReference type="ChEBI" id="CHEBI:57540"/>
    </ligand>
</feature>
<feature type="binding site" evidence="6">
    <location>
        <begin position="145"/>
        <end position="146"/>
    </location>
    <ligand>
        <name>NAD(+)</name>
        <dbReference type="ChEBI" id="CHEBI:57540"/>
    </ligand>
</feature>
<dbReference type="InterPro" id="IPR017437">
    <property type="entry name" value="ATP-NAD_kinase_PpnK-typ_C"/>
</dbReference>
<dbReference type="InterPro" id="IPR002504">
    <property type="entry name" value="NADK"/>
</dbReference>
<dbReference type="NCBIfam" id="NF002521">
    <property type="entry name" value="PRK01911.1"/>
    <property type="match status" value="1"/>
</dbReference>
<dbReference type="GO" id="GO:0019674">
    <property type="term" value="P:NAD+ metabolic process"/>
    <property type="evidence" value="ECO:0007669"/>
    <property type="project" value="InterPro"/>
</dbReference>
<name>A0A085BMQ8_9FLAO</name>
<dbReference type="Proteomes" id="UP000028623">
    <property type="component" value="Unassembled WGS sequence"/>
</dbReference>
<protein>
    <recommendedName>
        <fullName evidence="6">NAD kinase</fullName>
        <ecNumber evidence="6">2.7.1.23</ecNumber>
    </recommendedName>
    <alternativeName>
        <fullName evidence="6">ATP-dependent NAD kinase</fullName>
    </alternativeName>
</protein>
<feature type="binding site" evidence="6">
    <location>
        <begin position="71"/>
        <end position="72"/>
    </location>
    <ligand>
        <name>NAD(+)</name>
        <dbReference type="ChEBI" id="CHEBI:57540"/>
    </ligand>
</feature>
<dbReference type="STRING" id="421072.SAMN04488097_1784"/>
<comment type="subcellular location">
    <subcellularLocation>
        <location evidence="6">Cytoplasm</location>
    </subcellularLocation>
</comment>
<dbReference type="eggNOG" id="COG0061">
    <property type="taxonomic scope" value="Bacteria"/>
</dbReference>
<dbReference type="Pfam" id="PF20143">
    <property type="entry name" value="NAD_kinase_C"/>
    <property type="match status" value="1"/>
</dbReference>
<dbReference type="GO" id="GO:0046872">
    <property type="term" value="F:metal ion binding"/>
    <property type="evidence" value="ECO:0007669"/>
    <property type="project" value="UniProtKB-UniRule"/>
</dbReference>
<dbReference type="GO" id="GO:0051287">
    <property type="term" value="F:NAD binding"/>
    <property type="evidence" value="ECO:0007669"/>
    <property type="project" value="UniProtKB-ARBA"/>
</dbReference>
<organism evidence="7 8">
    <name type="scientific">Epilithonimonas lactis</name>
    <dbReference type="NCBI Taxonomy" id="421072"/>
    <lineage>
        <taxon>Bacteria</taxon>
        <taxon>Pseudomonadati</taxon>
        <taxon>Bacteroidota</taxon>
        <taxon>Flavobacteriia</taxon>
        <taxon>Flavobacteriales</taxon>
        <taxon>Weeksellaceae</taxon>
        <taxon>Chryseobacterium group</taxon>
        <taxon>Epilithonimonas</taxon>
    </lineage>
</organism>
<comment type="caution">
    <text evidence="7">The sequence shown here is derived from an EMBL/GenBank/DDBJ whole genome shotgun (WGS) entry which is preliminary data.</text>
</comment>
<dbReference type="Pfam" id="PF01513">
    <property type="entry name" value="NAD_kinase"/>
    <property type="match status" value="1"/>
</dbReference>
<feature type="binding site" evidence="6">
    <location>
        <position position="175"/>
    </location>
    <ligand>
        <name>NAD(+)</name>
        <dbReference type="ChEBI" id="CHEBI:57540"/>
    </ligand>
</feature>
<comment type="function">
    <text evidence="6">Involved in the regulation of the intracellular balance of NAD and NADP, and is a key enzyme in the biosynthesis of NADP. Catalyzes specifically the phosphorylation on 2'-hydroxyl of the adenosine moiety of NAD to yield NADP.</text>
</comment>
<dbReference type="GO" id="GO:0005737">
    <property type="term" value="C:cytoplasm"/>
    <property type="evidence" value="ECO:0007669"/>
    <property type="project" value="UniProtKB-SubCell"/>
</dbReference>
<keyword evidence="4 6" id="KW-0520">NAD</keyword>
<dbReference type="OrthoDB" id="9774737at2"/>
<comment type="similarity">
    <text evidence="6">Belongs to the NAD kinase family.</text>
</comment>
<keyword evidence="6" id="KW-0963">Cytoplasm</keyword>
<keyword evidence="1 6" id="KW-0808">Transferase</keyword>
<dbReference type="GO" id="GO:0006741">
    <property type="term" value="P:NADP+ biosynthetic process"/>
    <property type="evidence" value="ECO:0007669"/>
    <property type="project" value="UniProtKB-UniRule"/>
</dbReference>
<comment type="caution">
    <text evidence="6">Lacks conserved residue(s) required for the propagation of feature annotation.</text>
</comment>
<dbReference type="EC" id="2.7.1.23" evidence="6"/>
<dbReference type="EMBL" id="JPLY01000001">
    <property type="protein sequence ID" value="KFC23753.1"/>
    <property type="molecule type" value="Genomic_DNA"/>
</dbReference>
<dbReference type="SUPFAM" id="SSF111331">
    <property type="entry name" value="NAD kinase/diacylglycerol kinase-like"/>
    <property type="match status" value="1"/>
</dbReference>
<comment type="cofactor">
    <cofactor evidence="6">
        <name>a divalent metal cation</name>
        <dbReference type="ChEBI" id="CHEBI:60240"/>
    </cofactor>
</comment>
<dbReference type="RefSeq" id="WP_034973766.1">
    <property type="nucleotide sequence ID" value="NZ_FOFI01000002.1"/>
</dbReference>
<dbReference type="Gene3D" id="3.40.50.10330">
    <property type="entry name" value="Probable inorganic polyphosphate/atp-NAD kinase, domain 1"/>
    <property type="match status" value="1"/>
</dbReference>
<keyword evidence="2 6" id="KW-0418">Kinase</keyword>
<dbReference type="AlphaFoldDB" id="A0A085BMQ8"/>
<dbReference type="PANTHER" id="PTHR20275">
    <property type="entry name" value="NAD KINASE"/>
    <property type="match status" value="1"/>
</dbReference>
<evidence type="ECO:0000256" key="2">
    <source>
        <dbReference type="ARBA" id="ARBA00022777"/>
    </source>
</evidence>
<dbReference type="InterPro" id="IPR017438">
    <property type="entry name" value="ATP-NAD_kinase_N"/>
</dbReference>
<gene>
    <name evidence="7" type="primary">ppnK</name>
    <name evidence="6" type="synonym">nadK</name>
    <name evidence="7" type="ORF">IO89_04070</name>
</gene>
<dbReference type="InterPro" id="IPR016064">
    <property type="entry name" value="NAD/diacylglycerol_kinase_sf"/>
</dbReference>
<keyword evidence="6" id="KW-0547">Nucleotide-binding</keyword>
<dbReference type="HAMAP" id="MF_00361">
    <property type="entry name" value="NAD_kinase"/>
    <property type="match status" value="1"/>
</dbReference>
<proteinExistence type="inferred from homology"/>
<sequence>MKAAIYSQKKDLDTFLYLNKFISELALREVSVVLHSEMAENLNFSKEFDTFSGKDELKSKNVNIVFSFGGDGTILNALTFIQDLEIPIIGVNTGRLGFLANFRKDQIFDELDSIILDKNYNISERSVIKITTDNPNDIDFPFALNDVSLSRKETTSMITVESYINEEFLNVFWGDGLIVSTPTGSTAYSLSCGGPIISPANDNFVITPIAPHNLNVRPLIVKDDAKIKLIVKSRVEQYTLALDSRLYHMEIGSEINIEKADFSLFLIKPKNFSFYETIRQKLLWGNDKRN</sequence>
<feature type="active site" description="Proton acceptor" evidence="6">
    <location>
        <position position="71"/>
    </location>
</feature>
<feature type="binding site" evidence="6">
    <location>
        <begin position="186"/>
        <end position="191"/>
    </location>
    <ligand>
        <name>NAD(+)</name>
        <dbReference type="ChEBI" id="CHEBI:57540"/>
    </ligand>
</feature>
<keyword evidence="6" id="KW-0067">ATP-binding</keyword>
<evidence type="ECO:0000256" key="5">
    <source>
        <dbReference type="ARBA" id="ARBA00047925"/>
    </source>
</evidence>